<comment type="caution">
    <text evidence="1">The sequence shown here is derived from an EMBL/GenBank/DDBJ whole genome shotgun (WGS) entry which is preliminary data.</text>
</comment>
<name>A0A0G0BUY1_9BACT</name>
<protein>
    <submittedName>
        <fullName evidence="1">Uncharacterized protein</fullName>
    </submittedName>
</protein>
<dbReference type="EMBL" id="LBQC01000008">
    <property type="protein sequence ID" value="KKP73098.1"/>
    <property type="molecule type" value="Genomic_DNA"/>
</dbReference>
<dbReference type="Proteomes" id="UP000034457">
    <property type="component" value="Unassembled WGS sequence"/>
</dbReference>
<evidence type="ECO:0000313" key="2">
    <source>
        <dbReference type="Proteomes" id="UP000034457"/>
    </source>
</evidence>
<organism evidence="1 2">
    <name type="scientific">Candidatus Roizmanbacteria bacterium GW2011_GWA2_35_19</name>
    <dbReference type="NCBI Taxonomy" id="1618478"/>
    <lineage>
        <taxon>Bacteria</taxon>
        <taxon>Candidatus Roizmaniibacteriota</taxon>
    </lineage>
</organism>
<evidence type="ECO:0000313" key="1">
    <source>
        <dbReference type="EMBL" id="KKP73098.1"/>
    </source>
</evidence>
<accession>A0A0G0BUY1</accession>
<reference evidence="1 2" key="1">
    <citation type="journal article" date="2015" name="Nature">
        <title>rRNA introns, odd ribosomes, and small enigmatic genomes across a large radiation of phyla.</title>
        <authorList>
            <person name="Brown C.T."/>
            <person name="Hug L.A."/>
            <person name="Thomas B.C."/>
            <person name="Sharon I."/>
            <person name="Castelle C.J."/>
            <person name="Singh A."/>
            <person name="Wilkins M.J."/>
            <person name="Williams K.H."/>
            <person name="Banfield J.F."/>
        </authorList>
    </citation>
    <scope>NUCLEOTIDE SEQUENCE [LARGE SCALE GENOMIC DNA]</scope>
</reference>
<dbReference type="AlphaFoldDB" id="A0A0G0BUY1"/>
<gene>
    <name evidence="1" type="ORF">UR68_C0008G0009</name>
</gene>
<proteinExistence type="predicted"/>
<sequence>MEKIYGCFRCNFWINPIGGIIWHMSDQNKSDEEKKKDEEKDYELRIDPYCSNGVIRVPKDKENKNTYQSYD</sequence>